<accession>A0A8J7Q0U9</accession>
<proteinExistence type="inferred from homology"/>
<dbReference type="InterPro" id="IPR027417">
    <property type="entry name" value="P-loop_NTPase"/>
</dbReference>
<evidence type="ECO:0000313" key="7">
    <source>
        <dbReference type="Proteomes" id="UP000664417"/>
    </source>
</evidence>
<evidence type="ECO:0000259" key="5">
    <source>
        <dbReference type="PROSITE" id="PS50893"/>
    </source>
</evidence>
<dbReference type="RefSeq" id="WP_207856372.1">
    <property type="nucleotide sequence ID" value="NZ_JAFREP010000001.1"/>
</dbReference>
<feature type="domain" description="ABC transporter" evidence="5">
    <location>
        <begin position="7"/>
        <end position="269"/>
    </location>
</feature>
<dbReference type="Gene3D" id="3.40.50.300">
    <property type="entry name" value="P-loop containing nucleotide triphosphate hydrolases"/>
    <property type="match status" value="2"/>
</dbReference>
<protein>
    <submittedName>
        <fullName evidence="6">ABC transporter ATP-binding protein</fullName>
    </submittedName>
</protein>
<dbReference type="SUPFAM" id="SSF52540">
    <property type="entry name" value="P-loop containing nucleoside triphosphate hydrolases"/>
    <property type="match status" value="2"/>
</dbReference>
<feature type="domain" description="ABC transporter" evidence="5">
    <location>
        <begin position="297"/>
        <end position="531"/>
    </location>
</feature>
<dbReference type="PROSITE" id="PS50893">
    <property type="entry name" value="ABC_TRANSPORTER_2"/>
    <property type="match status" value="2"/>
</dbReference>
<dbReference type="Proteomes" id="UP000664417">
    <property type="component" value="Unassembled WGS sequence"/>
</dbReference>
<dbReference type="GO" id="GO:0005524">
    <property type="term" value="F:ATP binding"/>
    <property type="evidence" value="ECO:0007669"/>
    <property type="project" value="UniProtKB-KW"/>
</dbReference>
<dbReference type="PANTHER" id="PTHR43776:SF7">
    <property type="entry name" value="D,D-DIPEPTIDE TRANSPORT ATP-BINDING PROTEIN DDPF-RELATED"/>
    <property type="match status" value="1"/>
</dbReference>
<organism evidence="6 7">
    <name type="scientific">Acanthopleuribacter pedis</name>
    <dbReference type="NCBI Taxonomy" id="442870"/>
    <lineage>
        <taxon>Bacteria</taxon>
        <taxon>Pseudomonadati</taxon>
        <taxon>Acidobacteriota</taxon>
        <taxon>Holophagae</taxon>
        <taxon>Acanthopleuribacterales</taxon>
        <taxon>Acanthopleuribacteraceae</taxon>
        <taxon>Acanthopleuribacter</taxon>
    </lineage>
</organism>
<dbReference type="Pfam" id="PF00005">
    <property type="entry name" value="ABC_tran"/>
    <property type="match status" value="2"/>
</dbReference>
<keyword evidence="3" id="KW-0547">Nucleotide-binding</keyword>
<keyword evidence="4 6" id="KW-0067">ATP-binding</keyword>
<dbReference type="AlphaFoldDB" id="A0A8J7Q0U9"/>
<dbReference type="EMBL" id="JAFREP010000001">
    <property type="protein sequence ID" value="MBO1317139.1"/>
    <property type="molecule type" value="Genomic_DNA"/>
</dbReference>
<dbReference type="SMART" id="SM00382">
    <property type="entry name" value="AAA"/>
    <property type="match status" value="2"/>
</dbReference>
<keyword evidence="2" id="KW-0813">Transport</keyword>
<dbReference type="GO" id="GO:0055085">
    <property type="term" value="P:transmembrane transport"/>
    <property type="evidence" value="ECO:0007669"/>
    <property type="project" value="UniProtKB-ARBA"/>
</dbReference>
<evidence type="ECO:0000256" key="3">
    <source>
        <dbReference type="ARBA" id="ARBA00022741"/>
    </source>
</evidence>
<dbReference type="InterPro" id="IPR003593">
    <property type="entry name" value="AAA+_ATPase"/>
</dbReference>
<comment type="caution">
    <text evidence="6">The sequence shown here is derived from an EMBL/GenBank/DDBJ whole genome shotgun (WGS) entry which is preliminary data.</text>
</comment>
<dbReference type="InterPro" id="IPR003439">
    <property type="entry name" value="ABC_transporter-like_ATP-bd"/>
</dbReference>
<reference evidence="6" key="1">
    <citation type="submission" date="2021-03" db="EMBL/GenBank/DDBJ databases">
        <authorList>
            <person name="Wang G."/>
        </authorList>
    </citation>
    <scope>NUCLEOTIDE SEQUENCE</scope>
    <source>
        <strain evidence="6">KCTC 12899</strain>
    </source>
</reference>
<comment type="similarity">
    <text evidence="1">Belongs to the ABC transporter superfamily.</text>
</comment>
<evidence type="ECO:0000313" key="6">
    <source>
        <dbReference type="EMBL" id="MBO1317139.1"/>
    </source>
</evidence>
<dbReference type="InterPro" id="IPR050319">
    <property type="entry name" value="ABC_transp_ATP-bind"/>
</dbReference>
<evidence type="ECO:0000256" key="1">
    <source>
        <dbReference type="ARBA" id="ARBA00005417"/>
    </source>
</evidence>
<name>A0A8J7Q0U9_9BACT</name>
<sequence>MSKTPLIEVLNWSVSFGRKREAATPCIRHIGFSLTEGEVLGIVGASGTGKSVTIQSLIGLYDYRTTHLEGEPAVKILGESPFAEGGNYRSYQKRLKPLLRGRIGMVFQDHRALMNPLKTVGQHFRDASRLAGIRYSSDRVQEVLDLAGCAVPDKRALAGWLARYPRSLSGGEAQRIQIAVSLISPDLKLLICDEVTSNLDTHNQWRVIRLLQRLHREQGIAMLFVSHHWDQIQELSHRILVLKKDEISNVGTPYRILSREEAQDEFTLRNDETLAGLIPAAVEHNRRKTREEGRPVIQARGLRKSFDGREVLHGVNLTVQPGERYALIGESGSGKSTLARLILGVERMTETEGDLMVMGRSRKSWDGYDPHMQMVFQNFAEAVNPHMTSDQHLDAVLTVNARADRSLAKAWLRDLEIQHCLPKTTRQMSGGEKRRLGLVEAFAVRPRLILADEPTAGLDRARQTYYLKQLERYREEMGAETVSEFMISHDLHLVGSYAERIGVLYSGWLVQEAQTDVLLADEAQYLHPYTELLLRAKDLELDEQDTEETGGEGCVYYSVCHRRNRVACDFKDKKPEITHYPGGWSLCPYPV</sequence>
<dbReference type="InterPro" id="IPR017871">
    <property type="entry name" value="ABC_transporter-like_CS"/>
</dbReference>
<dbReference type="PANTHER" id="PTHR43776">
    <property type="entry name" value="TRANSPORT ATP-BINDING PROTEIN"/>
    <property type="match status" value="1"/>
</dbReference>
<dbReference type="GO" id="GO:0016887">
    <property type="term" value="F:ATP hydrolysis activity"/>
    <property type="evidence" value="ECO:0007669"/>
    <property type="project" value="InterPro"/>
</dbReference>
<evidence type="ECO:0000256" key="4">
    <source>
        <dbReference type="ARBA" id="ARBA00022840"/>
    </source>
</evidence>
<gene>
    <name evidence="6" type="ORF">J3U88_01620</name>
</gene>
<dbReference type="PROSITE" id="PS00211">
    <property type="entry name" value="ABC_TRANSPORTER_1"/>
    <property type="match status" value="2"/>
</dbReference>
<keyword evidence="7" id="KW-1185">Reference proteome</keyword>
<evidence type="ECO:0000256" key="2">
    <source>
        <dbReference type="ARBA" id="ARBA00022448"/>
    </source>
</evidence>